<dbReference type="InterPro" id="IPR037020">
    <property type="entry name" value="Hemocyanin_C_sf"/>
</dbReference>
<comment type="subcellular location">
    <subcellularLocation>
        <location evidence="1">Secreted</location>
    </subcellularLocation>
</comment>
<accession>A0A212MHU3</accession>
<name>A0A212MHU3_SCODE</name>
<evidence type="ECO:0000256" key="6">
    <source>
        <dbReference type="ARBA" id="ARBA00023157"/>
    </source>
</evidence>
<dbReference type="FunFam" id="2.60.40.1520:FF:000001">
    <property type="entry name" value="Hemocyanin subunit 2"/>
    <property type="match status" value="1"/>
</dbReference>
<dbReference type="GO" id="GO:0005576">
    <property type="term" value="C:extracellular region"/>
    <property type="evidence" value="ECO:0007669"/>
    <property type="project" value="UniProtKB-SubCell"/>
</dbReference>
<reference evidence="9" key="1">
    <citation type="submission" date="2017-04" db="EMBL/GenBank/DDBJ databases">
        <authorList>
            <person name="Afonso C.L."/>
            <person name="Miller P.J."/>
            <person name="Scott M.A."/>
            <person name="Spackman E."/>
            <person name="Goraichik I."/>
            <person name="Dimitrov K.M."/>
            <person name="Suarez D.L."/>
            <person name="Swayne D.E."/>
        </authorList>
    </citation>
    <scope>NUCLEOTIDE SEQUENCE</scope>
    <source>
        <tissue evidence="9">Whole organism</tissue>
    </source>
</reference>
<evidence type="ECO:0000313" key="9">
    <source>
        <dbReference type="EMBL" id="SMH67862.1"/>
    </source>
</evidence>
<dbReference type="InterPro" id="IPR005204">
    <property type="entry name" value="Hemocyanin_N"/>
</dbReference>
<evidence type="ECO:0000256" key="2">
    <source>
        <dbReference type="ARBA" id="ARBA00022525"/>
    </source>
</evidence>
<dbReference type="InterPro" id="IPR002227">
    <property type="entry name" value="Tyrosinase_Cu-bd"/>
</dbReference>
<dbReference type="SUPFAM" id="SSF81296">
    <property type="entry name" value="E set domains"/>
    <property type="match status" value="1"/>
</dbReference>
<keyword evidence="5" id="KW-0186">Copper</keyword>
<dbReference type="InterPro" id="IPR000896">
    <property type="entry name" value="Hemocyanin/hexamerin_mid_dom"/>
</dbReference>
<comment type="subunit">
    <text evidence="7">36-chain polymer consisting of 6 hexamers, each of which includes 4 different chains, A, B, C and D.</text>
</comment>
<dbReference type="PROSITE" id="PS00209">
    <property type="entry name" value="HEMOCYANIN_1"/>
    <property type="match status" value="1"/>
</dbReference>
<evidence type="ECO:0000256" key="1">
    <source>
        <dbReference type="ARBA" id="ARBA00004613"/>
    </source>
</evidence>
<dbReference type="InterPro" id="IPR005203">
    <property type="entry name" value="Hemocyanin_C"/>
</dbReference>
<dbReference type="AlphaFoldDB" id="A0A212MHU3"/>
<dbReference type="GO" id="GO:0046872">
    <property type="term" value="F:metal ion binding"/>
    <property type="evidence" value="ECO:0007669"/>
    <property type="project" value="UniProtKB-KW"/>
</dbReference>
<dbReference type="SUPFAM" id="SSF48056">
    <property type="entry name" value="Di-copper centre-containing domain"/>
    <property type="match status" value="1"/>
</dbReference>
<dbReference type="PANTHER" id="PTHR11511">
    <property type="entry name" value="LARVAL STORAGE PROTEIN/PHENOLOXIDASE"/>
    <property type="match status" value="1"/>
</dbReference>
<evidence type="ECO:0000259" key="8">
    <source>
        <dbReference type="PROSITE" id="PS00498"/>
    </source>
</evidence>
<evidence type="ECO:0000256" key="7">
    <source>
        <dbReference type="ARBA" id="ARBA00065573"/>
    </source>
</evidence>
<feature type="domain" description="Tyrosinase copper-binding" evidence="8">
    <location>
        <begin position="376"/>
        <end position="387"/>
    </location>
</feature>
<dbReference type="PANTHER" id="PTHR11511:SF4">
    <property type="entry name" value="PHENOLOXIDASE 2-RELATED"/>
    <property type="match status" value="1"/>
</dbReference>
<dbReference type="FunFam" id="1.10.1280.10:FF:000004">
    <property type="entry name" value="Hemocyanin subunit 2"/>
    <property type="match status" value="1"/>
</dbReference>
<sequence>MAEVKSMQRLVLDLFDNVSEPLDQRQPFHTAFASGPVITSRDAAATGTRLRPQMTGIGILPRGRIFSTFNRDHMDEAMRVVRLLMRLDDRDLQLALAYLRDNINEELFVYSISVLSTSQPTLRRTKLPPVEEVLPAKFIPSSAISQARTIQRRASQETQETIIIDVDFTGNDLDPEHRLAYWREDIGLNAHHWHWHIVYPYTWIPELGTIRDRKGELFYYMHQQIIARYDCERISLNFPRVRPLLNWTEPMAEGYAPHLSKEISGTVYAFRPANMTMRDLPFITVDRLRTWYQRIIQDIHKGSFTRDDGTKVQLDNDQGIDIVGDVVEAAYTTPNATFYGDFHNLGHQIIARVHDPDERYKEEVGVMADSTTAMRDPIFYRWHKFIDNVFVEHKMKLKPYTEEELTFKDIVVNGIQVQGKMSQRPHIIGTFWQERTISLQRGITFNSAIPVSVRYRHLQHESFTWNIEVENKSNADKPGTVRIFMAPTFNDTRQRFSPNDQRVLMLEMDKFEFNFKPGKNIIQQRSEQSNITIPTLRSFGELIAESESDDLLDAQSYCSCGLPEHLLVPRGKQEGMPFQTFVMITDAVKDRVNGDSKQCHDATSYCGVINEKYPDKKPMGYPFDRVILAADWSTFKTSNMNFGDVTVTFKEEVINANAGSLVFPK</sequence>
<evidence type="ECO:0000256" key="5">
    <source>
        <dbReference type="ARBA" id="ARBA00023008"/>
    </source>
</evidence>
<dbReference type="Pfam" id="PF03722">
    <property type="entry name" value="Hemocyanin_N"/>
    <property type="match status" value="1"/>
</dbReference>
<dbReference type="InterPro" id="IPR008922">
    <property type="entry name" value="Di-copper_centre_dom_sf"/>
</dbReference>
<keyword evidence="3" id="KW-0479">Metal-binding</keyword>
<dbReference type="Pfam" id="PF03723">
    <property type="entry name" value="Hemocyanin_C"/>
    <property type="match status" value="1"/>
</dbReference>
<dbReference type="Gene3D" id="2.60.40.1520">
    <property type="entry name" value="Hemocyanin, C-terminal domain"/>
    <property type="match status" value="1"/>
</dbReference>
<dbReference type="PROSITE" id="PS00498">
    <property type="entry name" value="TYROSINASE_2"/>
    <property type="match status" value="1"/>
</dbReference>
<keyword evidence="2" id="KW-0964">Secreted</keyword>
<dbReference type="PRINTS" id="PR00187">
    <property type="entry name" value="HAEMOCYANIN"/>
</dbReference>
<dbReference type="EMBL" id="LT841322">
    <property type="protein sequence ID" value="SMH67862.1"/>
    <property type="molecule type" value="mRNA"/>
</dbReference>
<protein>
    <submittedName>
        <fullName evidence="9">PPO1</fullName>
    </submittedName>
</protein>
<dbReference type="Pfam" id="PF00372">
    <property type="entry name" value="Hemocyanin_M"/>
    <property type="match status" value="1"/>
</dbReference>
<keyword evidence="6" id="KW-1015">Disulfide bond</keyword>
<dbReference type="InterPro" id="IPR036697">
    <property type="entry name" value="Hemocyanin_N_sf"/>
</dbReference>
<dbReference type="PROSITE" id="PS00210">
    <property type="entry name" value="HEMOCYANIN_2"/>
    <property type="match status" value="1"/>
</dbReference>
<evidence type="ECO:0000256" key="3">
    <source>
        <dbReference type="ARBA" id="ARBA00022723"/>
    </source>
</evidence>
<dbReference type="SUPFAM" id="SSF48050">
    <property type="entry name" value="Hemocyanin, N-terminal domain"/>
    <property type="match status" value="1"/>
</dbReference>
<dbReference type="GO" id="GO:0016491">
    <property type="term" value="F:oxidoreductase activity"/>
    <property type="evidence" value="ECO:0007669"/>
    <property type="project" value="InterPro"/>
</dbReference>
<evidence type="ECO:0000256" key="4">
    <source>
        <dbReference type="ARBA" id="ARBA00022729"/>
    </source>
</evidence>
<dbReference type="InterPro" id="IPR013788">
    <property type="entry name" value="Hemocyanin/hexamerin"/>
</dbReference>
<dbReference type="InterPro" id="IPR014756">
    <property type="entry name" value="Ig_E-set"/>
</dbReference>
<gene>
    <name evidence="9" type="primary">prophenoloxidase 1</name>
</gene>
<dbReference type="Gene3D" id="1.10.1280.10">
    <property type="entry name" value="Di-copper center containing domain from catechol oxidase"/>
    <property type="match status" value="1"/>
</dbReference>
<dbReference type="Gene3D" id="1.20.1370.10">
    <property type="entry name" value="Hemocyanin, N-terminal domain"/>
    <property type="match status" value="1"/>
</dbReference>
<keyword evidence="4" id="KW-0732">Signal</keyword>
<organism evidence="9">
    <name type="scientific">Scolopendra dehaani</name>
    <name type="common">Thai centipede</name>
    <name type="synonym">Scolopendra subspinipes dehaani</name>
    <dbReference type="NCBI Taxonomy" id="2609776"/>
    <lineage>
        <taxon>Eukaryota</taxon>
        <taxon>Metazoa</taxon>
        <taxon>Ecdysozoa</taxon>
        <taxon>Arthropoda</taxon>
        <taxon>Myriapoda</taxon>
        <taxon>Chilopoda</taxon>
        <taxon>Pleurostigmophora</taxon>
        <taxon>Scolopendromorpha</taxon>
        <taxon>Scolopendridae</taxon>
        <taxon>Scolopendra</taxon>
    </lineage>
</organism>
<proteinExistence type="evidence at transcript level"/>